<dbReference type="PANTHER" id="PTHR30632">
    <property type="entry name" value="MOLYBDATE-BINDING PERIPLASMIC PROTEIN"/>
    <property type="match status" value="1"/>
</dbReference>
<evidence type="ECO:0000256" key="6">
    <source>
        <dbReference type="SAM" id="SignalP"/>
    </source>
</evidence>
<feature type="binding site" evidence="5">
    <location>
        <position position="197"/>
    </location>
    <ligand>
        <name>molybdate</name>
        <dbReference type="ChEBI" id="CHEBI:36264"/>
    </ligand>
</feature>
<accession>F0SYN4</accession>
<dbReference type="SUPFAM" id="SSF53850">
    <property type="entry name" value="Periplasmic binding protein-like II"/>
    <property type="match status" value="1"/>
</dbReference>
<name>F0SYN4_SYNGF</name>
<proteinExistence type="inferred from homology"/>
<dbReference type="RefSeq" id="WP_013623706.1">
    <property type="nucleotide sequence ID" value="NC_015172.1"/>
</dbReference>
<dbReference type="OrthoDB" id="9785015at2"/>
<feature type="signal peptide" evidence="6">
    <location>
        <begin position="1"/>
        <end position="22"/>
    </location>
</feature>
<keyword evidence="8" id="KW-1185">Reference proteome</keyword>
<comment type="similarity">
    <text evidence="1">Belongs to the bacterial solute-binding protein ModA family.</text>
</comment>
<dbReference type="GO" id="GO:0046872">
    <property type="term" value="F:metal ion binding"/>
    <property type="evidence" value="ECO:0007669"/>
    <property type="project" value="UniProtKB-KW"/>
</dbReference>
<feature type="binding site" evidence="5">
    <location>
        <position position="43"/>
    </location>
    <ligand>
        <name>molybdate</name>
        <dbReference type="ChEBI" id="CHEBI:36264"/>
    </ligand>
</feature>
<feature type="binding site" evidence="5">
    <location>
        <position position="152"/>
    </location>
    <ligand>
        <name>molybdate</name>
        <dbReference type="ChEBI" id="CHEBI:36264"/>
    </ligand>
</feature>
<dbReference type="Gene3D" id="3.40.190.10">
    <property type="entry name" value="Periplasmic binding protein-like II"/>
    <property type="match status" value="2"/>
</dbReference>
<organism evidence="7 8">
    <name type="scientific">Syntrophobotulus glycolicus (strain DSM 8271 / FlGlyR)</name>
    <dbReference type="NCBI Taxonomy" id="645991"/>
    <lineage>
        <taxon>Bacteria</taxon>
        <taxon>Bacillati</taxon>
        <taxon>Bacillota</taxon>
        <taxon>Clostridia</taxon>
        <taxon>Eubacteriales</taxon>
        <taxon>Desulfitobacteriaceae</taxon>
        <taxon>Syntrophobotulus</taxon>
    </lineage>
</organism>
<dbReference type="GO" id="GO:1901359">
    <property type="term" value="F:tungstate binding"/>
    <property type="evidence" value="ECO:0007669"/>
    <property type="project" value="UniProtKB-ARBA"/>
</dbReference>
<dbReference type="NCBIfam" id="TIGR01256">
    <property type="entry name" value="modA"/>
    <property type="match status" value="1"/>
</dbReference>
<dbReference type="FunFam" id="3.40.190.10:FF:000035">
    <property type="entry name" value="Molybdate ABC transporter substrate-binding protein"/>
    <property type="match status" value="1"/>
</dbReference>
<feature type="binding site" evidence="5">
    <location>
        <position position="71"/>
    </location>
    <ligand>
        <name>molybdate</name>
        <dbReference type="ChEBI" id="CHEBI:36264"/>
    </ligand>
</feature>
<evidence type="ECO:0000313" key="7">
    <source>
        <dbReference type="EMBL" id="ADY54835.1"/>
    </source>
</evidence>
<feature type="binding site" evidence="5">
    <location>
        <position position="179"/>
    </location>
    <ligand>
        <name>molybdate</name>
        <dbReference type="ChEBI" id="CHEBI:36264"/>
    </ligand>
</feature>
<protein>
    <submittedName>
        <fullName evidence="7">Molybdenum ABC transporter, periplasmic molybdate-binding protein</fullName>
    </submittedName>
</protein>
<sequence length="263" mass="28249">MKNKKSFLGLIIALLLILSATGCTKTADQQAAPVTLTVSAAASLKDAMEEIQTNYAQEKSTITINYSFGGSGALQQQIENGADVDVFVSAATKQMDALADKGLLLDETRKNFLANQLVLVTPKGSDPISSINGLADEKIKRIALGEPKSVPAGQYAEETLTKLNLLDSLKNKIVYAKDVKEVLTWVETGNADAGFVYATDAKASEKAEVAVVAPEDSHKPILYPAAVIKASKNVDAAKDFINYLYSDKTKAVFEKYGFTFITE</sequence>
<evidence type="ECO:0000256" key="5">
    <source>
        <dbReference type="PIRSR" id="PIRSR004846-1"/>
    </source>
</evidence>
<keyword evidence="3 5" id="KW-0479">Metal-binding</keyword>
<dbReference type="PIRSF" id="PIRSF004846">
    <property type="entry name" value="ModA"/>
    <property type="match status" value="1"/>
</dbReference>
<dbReference type="CDD" id="cd13537">
    <property type="entry name" value="PBP2_YvgL_like"/>
    <property type="match status" value="1"/>
</dbReference>
<evidence type="ECO:0000256" key="1">
    <source>
        <dbReference type="ARBA" id="ARBA00009175"/>
    </source>
</evidence>
<keyword evidence="2 5" id="KW-0500">Molybdenum</keyword>
<dbReference type="PANTHER" id="PTHR30632:SF0">
    <property type="entry name" value="SULFATE-BINDING PROTEIN"/>
    <property type="match status" value="1"/>
</dbReference>
<reference evidence="7 8" key="1">
    <citation type="journal article" date="2011" name="Stand. Genomic Sci.">
        <title>Complete genome sequence of Syntrophobotulus glycolicus type strain (FlGlyR).</title>
        <authorList>
            <person name="Han C."/>
            <person name="Mwirichia R."/>
            <person name="Chertkov O."/>
            <person name="Held B."/>
            <person name="Lapidus A."/>
            <person name="Nolan M."/>
            <person name="Lucas S."/>
            <person name="Hammon N."/>
            <person name="Deshpande S."/>
            <person name="Cheng J.F."/>
            <person name="Tapia R."/>
            <person name="Goodwin L."/>
            <person name="Pitluck S."/>
            <person name="Huntemann M."/>
            <person name="Liolios K."/>
            <person name="Ivanova N."/>
            <person name="Pagani I."/>
            <person name="Mavromatis K."/>
            <person name="Ovchinikova G."/>
            <person name="Pati A."/>
            <person name="Chen A."/>
            <person name="Palaniappan K."/>
            <person name="Land M."/>
            <person name="Hauser L."/>
            <person name="Brambilla E.M."/>
            <person name="Rohde M."/>
            <person name="Spring S."/>
            <person name="Sikorski J."/>
            <person name="Goker M."/>
            <person name="Woyke T."/>
            <person name="Bristow J."/>
            <person name="Eisen J.A."/>
            <person name="Markowitz V."/>
            <person name="Hugenholtz P."/>
            <person name="Kyrpides N.C."/>
            <person name="Klenk H.P."/>
            <person name="Detter J.C."/>
        </authorList>
    </citation>
    <scope>NUCLEOTIDE SEQUENCE [LARGE SCALE GENOMIC DNA]</scope>
    <source>
        <strain evidence="8">DSM 8271 / FlGlyR</strain>
    </source>
</reference>
<reference evidence="8" key="2">
    <citation type="submission" date="2011-02" db="EMBL/GenBank/DDBJ databases">
        <title>The complete genome of Syntrophobotulus glycolicus DSM 8271.</title>
        <authorList>
            <person name="Lucas S."/>
            <person name="Copeland A."/>
            <person name="Lapidus A."/>
            <person name="Bruce D."/>
            <person name="Goodwin L."/>
            <person name="Pitluck S."/>
            <person name="Kyrpides N."/>
            <person name="Mavromatis K."/>
            <person name="Pagani I."/>
            <person name="Ivanova N."/>
            <person name="Mikhailova N."/>
            <person name="Chertkov O."/>
            <person name="Held B."/>
            <person name="Detter J.C."/>
            <person name="Tapia R."/>
            <person name="Han C."/>
            <person name="Land M."/>
            <person name="Hauser L."/>
            <person name="Markowitz V."/>
            <person name="Cheng J.-F."/>
            <person name="Hugenholtz P."/>
            <person name="Woyke T."/>
            <person name="Wu D."/>
            <person name="Spring S."/>
            <person name="Schroeder M."/>
            <person name="Brambilla E."/>
            <person name="Klenk H.-P."/>
            <person name="Eisen J.A."/>
        </authorList>
    </citation>
    <scope>NUCLEOTIDE SEQUENCE [LARGE SCALE GENOMIC DNA]</scope>
    <source>
        <strain evidence="8">DSM 8271 / FlGlyR</strain>
    </source>
</reference>
<dbReference type="InterPro" id="IPR005950">
    <property type="entry name" value="ModA"/>
</dbReference>
<dbReference type="Pfam" id="PF13531">
    <property type="entry name" value="SBP_bac_11"/>
    <property type="match status" value="1"/>
</dbReference>
<dbReference type="InterPro" id="IPR041879">
    <property type="entry name" value="YvgL-like_PBP2"/>
</dbReference>
<feature type="chain" id="PRO_5039067221" evidence="6">
    <location>
        <begin position="23"/>
        <end position="263"/>
    </location>
</feature>
<dbReference type="PROSITE" id="PS51257">
    <property type="entry name" value="PROKAR_LIPOPROTEIN"/>
    <property type="match status" value="1"/>
</dbReference>
<gene>
    <name evidence="7" type="ordered locus">Sgly_0470</name>
</gene>
<dbReference type="KEGG" id="sgy:Sgly_0470"/>
<dbReference type="STRING" id="645991.Sgly_0470"/>
<dbReference type="eggNOG" id="COG0725">
    <property type="taxonomic scope" value="Bacteria"/>
</dbReference>
<evidence type="ECO:0000256" key="3">
    <source>
        <dbReference type="ARBA" id="ARBA00022723"/>
    </source>
</evidence>
<dbReference type="GO" id="GO:0015689">
    <property type="term" value="P:molybdate ion transport"/>
    <property type="evidence" value="ECO:0007669"/>
    <property type="project" value="InterPro"/>
</dbReference>
<evidence type="ECO:0000256" key="4">
    <source>
        <dbReference type="ARBA" id="ARBA00022729"/>
    </source>
</evidence>
<dbReference type="EMBL" id="CP002547">
    <property type="protein sequence ID" value="ADY54835.1"/>
    <property type="molecule type" value="Genomic_DNA"/>
</dbReference>
<keyword evidence="4 6" id="KW-0732">Signal</keyword>
<evidence type="ECO:0000313" key="8">
    <source>
        <dbReference type="Proteomes" id="UP000007488"/>
    </source>
</evidence>
<dbReference type="Proteomes" id="UP000007488">
    <property type="component" value="Chromosome"/>
</dbReference>
<dbReference type="InterPro" id="IPR050682">
    <property type="entry name" value="ModA/WtpA"/>
</dbReference>
<dbReference type="GO" id="GO:0030973">
    <property type="term" value="F:molybdate ion binding"/>
    <property type="evidence" value="ECO:0007669"/>
    <property type="project" value="UniProtKB-ARBA"/>
</dbReference>
<dbReference type="AlphaFoldDB" id="F0SYN4"/>
<dbReference type="HOGENOM" id="CLU_065520_3_1_9"/>
<evidence type="ECO:0000256" key="2">
    <source>
        <dbReference type="ARBA" id="ARBA00022505"/>
    </source>
</evidence>